<keyword evidence="2" id="KW-1185">Reference proteome</keyword>
<comment type="caution">
    <text evidence="1">The sequence shown here is derived from an EMBL/GenBank/DDBJ whole genome shotgun (WGS) entry which is preliminary data.</text>
</comment>
<accession>A0A8X6QKR3</accession>
<evidence type="ECO:0000313" key="2">
    <source>
        <dbReference type="Proteomes" id="UP000887013"/>
    </source>
</evidence>
<name>A0A8X6QKR3_NEPPI</name>
<dbReference type="EMBL" id="BMAW01082704">
    <property type="protein sequence ID" value="GFU30329.1"/>
    <property type="molecule type" value="Genomic_DNA"/>
</dbReference>
<dbReference type="AlphaFoldDB" id="A0A8X6QKR3"/>
<proteinExistence type="predicted"/>
<protein>
    <submittedName>
        <fullName evidence="1">Uncharacterized protein</fullName>
    </submittedName>
</protein>
<dbReference type="Proteomes" id="UP000887013">
    <property type="component" value="Unassembled WGS sequence"/>
</dbReference>
<sequence>MRTFIAPNRRISRFKIHNGDDDIVDENWLCVGEDVSGAKLSDYMVIDQDIVTCGILSMEEMMRKLKIMAKIQRGDKVHAYKPEPMSSLSDAITAFETVLTFI</sequence>
<organism evidence="1 2">
    <name type="scientific">Nephila pilipes</name>
    <name type="common">Giant wood spider</name>
    <name type="synonym">Nephila maculata</name>
    <dbReference type="NCBI Taxonomy" id="299642"/>
    <lineage>
        <taxon>Eukaryota</taxon>
        <taxon>Metazoa</taxon>
        <taxon>Ecdysozoa</taxon>
        <taxon>Arthropoda</taxon>
        <taxon>Chelicerata</taxon>
        <taxon>Arachnida</taxon>
        <taxon>Araneae</taxon>
        <taxon>Araneomorphae</taxon>
        <taxon>Entelegynae</taxon>
        <taxon>Araneoidea</taxon>
        <taxon>Nephilidae</taxon>
        <taxon>Nephila</taxon>
    </lineage>
</organism>
<gene>
    <name evidence="1" type="ORF">NPIL_262231</name>
</gene>
<evidence type="ECO:0000313" key="1">
    <source>
        <dbReference type="EMBL" id="GFU30329.1"/>
    </source>
</evidence>
<reference evidence="1" key="1">
    <citation type="submission" date="2020-08" db="EMBL/GenBank/DDBJ databases">
        <title>Multicomponent nature underlies the extraordinary mechanical properties of spider dragline silk.</title>
        <authorList>
            <person name="Kono N."/>
            <person name="Nakamura H."/>
            <person name="Mori M."/>
            <person name="Yoshida Y."/>
            <person name="Ohtoshi R."/>
            <person name="Malay A.D."/>
            <person name="Moran D.A.P."/>
            <person name="Tomita M."/>
            <person name="Numata K."/>
            <person name="Arakawa K."/>
        </authorList>
    </citation>
    <scope>NUCLEOTIDE SEQUENCE</scope>
</reference>